<dbReference type="AlphaFoldDB" id="A0A4R6UBE3"/>
<reference evidence="1 2" key="1">
    <citation type="submission" date="2019-03" db="EMBL/GenBank/DDBJ databases">
        <title>Genomic Encyclopedia of Type Strains, Phase IV (KMG-IV): sequencing the most valuable type-strain genomes for metagenomic binning, comparative biology and taxonomic classification.</title>
        <authorList>
            <person name="Goeker M."/>
        </authorList>
    </citation>
    <scope>NUCLEOTIDE SEQUENCE [LARGE SCALE GENOMIC DNA]</scope>
    <source>
        <strain evidence="1 2">DSM 103792</strain>
    </source>
</reference>
<protein>
    <recommendedName>
        <fullName evidence="3">BNR/Asp-box repeat protein</fullName>
    </recommendedName>
</protein>
<dbReference type="InterPro" id="IPR015943">
    <property type="entry name" value="WD40/YVTN_repeat-like_dom_sf"/>
</dbReference>
<name>A0A4R6UBE3_9GAMM</name>
<sequence length="370" mass="41366">MSNTLWLSTRKGLIQYTRQGLQWQPVATHFLGDPVSFTLHDGRDNTVYAALNLGHFGPKLHRSDDGGKSWQEIACPKLPEQKEGEEDKSASAQMASVQMIWSMAAGGADQPGRIWAGTIPGALFRSDDRGDSWQLVESLWQREERKQWFGGGYDQPGIHSICVDPRDSRCLRLAVSCGGVWLSKDDGKTWHSRAKGLRNAYMPPERAYDEIVQDPHLMVQCRAQPDWLWIQHHNGIFVSDNGAESWREVEDVKPSVFGFAVAVHPEDGKRAWFVPGIKDERRLPVDQQLLVNETRDAGKSFTAHRQGLPTEPSYDLIYRHALAIDQSGQALAMASTTGNCWLSADQGRSWQCLSNYLPPVAAVCFGPEQA</sequence>
<evidence type="ECO:0008006" key="3">
    <source>
        <dbReference type="Google" id="ProtNLM"/>
    </source>
</evidence>
<comment type="caution">
    <text evidence="1">The sequence shown here is derived from an EMBL/GenBank/DDBJ whole genome shotgun (WGS) entry which is preliminary data.</text>
</comment>
<dbReference type="SUPFAM" id="SSF110296">
    <property type="entry name" value="Oligoxyloglucan reducing end-specific cellobiohydrolase"/>
    <property type="match status" value="1"/>
</dbReference>
<organism evidence="1 2">
    <name type="scientific">Permianibacter aggregans</name>
    <dbReference type="NCBI Taxonomy" id="1510150"/>
    <lineage>
        <taxon>Bacteria</taxon>
        <taxon>Pseudomonadati</taxon>
        <taxon>Pseudomonadota</taxon>
        <taxon>Gammaproteobacteria</taxon>
        <taxon>Pseudomonadales</taxon>
        <taxon>Pseudomonadaceae</taxon>
        <taxon>Permianibacter</taxon>
    </lineage>
</organism>
<dbReference type="CDD" id="cd15482">
    <property type="entry name" value="Sialidase_non-viral"/>
    <property type="match status" value="1"/>
</dbReference>
<dbReference type="Gene3D" id="2.130.10.10">
    <property type="entry name" value="YVTN repeat-like/Quinoprotein amine dehydrogenase"/>
    <property type="match status" value="1"/>
</dbReference>
<dbReference type="PANTHER" id="PTHR43739">
    <property type="entry name" value="XYLOGLUCANASE (EUROFUNG)"/>
    <property type="match status" value="1"/>
</dbReference>
<gene>
    <name evidence="1" type="ORF">EV696_13130</name>
</gene>
<dbReference type="RefSeq" id="WP_133593744.1">
    <property type="nucleotide sequence ID" value="NZ_CP037953.1"/>
</dbReference>
<keyword evidence="2" id="KW-1185">Reference proteome</keyword>
<dbReference type="GO" id="GO:0010411">
    <property type="term" value="P:xyloglucan metabolic process"/>
    <property type="evidence" value="ECO:0007669"/>
    <property type="project" value="TreeGrafter"/>
</dbReference>
<proteinExistence type="predicted"/>
<dbReference type="InterPro" id="IPR052025">
    <property type="entry name" value="Xyloglucanase_GH74"/>
</dbReference>
<dbReference type="Proteomes" id="UP000295375">
    <property type="component" value="Unassembled WGS sequence"/>
</dbReference>
<evidence type="ECO:0000313" key="1">
    <source>
        <dbReference type="EMBL" id="TDQ43232.1"/>
    </source>
</evidence>
<dbReference type="OrthoDB" id="5711096at2"/>
<dbReference type="EMBL" id="SNYM01000031">
    <property type="protein sequence ID" value="TDQ43232.1"/>
    <property type="molecule type" value="Genomic_DNA"/>
</dbReference>
<accession>A0A4R6UBE3</accession>
<evidence type="ECO:0000313" key="2">
    <source>
        <dbReference type="Proteomes" id="UP000295375"/>
    </source>
</evidence>
<dbReference type="PANTHER" id="PTHR43739:SF5">
    <property type="entry name" value="EXO-ALPHA-SIALIDASE"/>
    <property type="match status" value="1"/>
</dbReference>